<gene>
    <name evidence="1" type="ORF">J2739_001350</name>
</gene>
<name>A0ABU1NC18_9BURK</name>
<evidence type="ECO:0000313" key="2">
    <source>
        <dbReference type="Proteomes" id="UP001184230"/>
    </source>
</evidence>
<organism evidence="1 2">
    <name type="scientific">Variovorax soli</name>
    <dbReference type="NCBI Taxonomy" id="376815"/>
    <lineage>
        <taxon>Bacteria</taxon>
        <taxon>Pseudomonadati</taxon>
        <taxon>Pseudomonadota</taxon>
        <taxon>Betaproteobacteria</taxon>
        <taxon>Burkholderiales</taxon>
        <taxon>Comamonadaceae</taxon>
        <taxon>Variovorax</taxon>
    </lineage>
</organism>
<dbReference type="EMBL" id="JAVDRF010000002">
    <property type="protein sequence ID" value="MDR6535590.1"/>
    <property type="molecule type" value="Genomic_DNA"/>
</dbReference>
<accession>A0ABU1NC18</accession>
<sequence length="66" mass="7224">MTTAVDQKRLATLTATAALAGIILHHTEGDFVPNIFIVSRWALTREFTDLDAVEAWLDLVTGKKVA</sequence>
<protein>
    <submittedName>
        <fullName evidence="1">Uncharacterized protein</fullName>
    </submittedName>
</protein>
<proteinExistence type="predicted"/>
<comment type="caution">
    <text evidence="1">The sequence shown here is derived from an EMBL/GenBank/DDBJ whole genome shotgun (WGS) entry which is preliminary data.</text>
</comment>
<keyword evidence="2" id="KW-1185">Reference proteome</keyword>
<evidence type="ECO:0000313" key="1">
    <source>
        <dbReference type="EMBL" id="MDR6535590.1"/>
    </source>
</evidence>
<reference evidence="1 2" key="1">
    <citation type="submission" date="2023-07" db="EMBL/GenBank/DDBJ databases">
        <title>Sorghum-associated microbial communities from plants grown in Nebraska, USA.</title>
        <authorList>
            <person name="Schachtman D."/>
        </authorList>
    </citation>
    <scope>NUCLEOTIDE SEQUENCE [LARGE SCALE GENOMIC DNA]</scope>
    <source>
        <strain evidence="1 2">DS1781</strain>
    </source>
</reference>
<dbReference type="Proteomes" id="UP001184230">
    <property type="component" value="Unassembled WGS sequence"/>
</dbReference>
<dbReference type="RefSeq" id="WP_309899805.1">
    <property type="nucleotide sequence ID" value="NZ_JAVDRF010000002.1"/>
</dbReference>